<dbReference type="RefSeq" id="WP_066313379.1">
    <property type="nucleotide sequence ID" value="NZ_LQRT01000010.1"/>
</dbReference>
<accession>A0A163AZT1</accession>
<dbReference type="Proteomes" id="UP000076715">
    <property type="component" value="Unassembled WGS sequence"/>
</dbReference>
<sequence>MAFNFLKFEKLTIVSYDKVEREDKVDEFVVMFNPESYSLSYENIYSRAQGINTSGRVANYAMSKPEKLNLKIILDGSGVSTFGLTNIIGRGHDDVYKQVQRFLEMTSYMDGKLHEPRFLTLKWGDLLFKCRLGSVTINYTLFNSSGIPLRAELDTSFFGDIEKSERLKKERKSSPDLTHYRIVGAHDRLPLMCEKIYGSPQYYVLVAKANNLDDFRNLKPGQEIYFPPIEK</sequence>
<feature type="domain" description="Contractile injection system tube protein N-terminal" evidence="1">
    <location>
        <begin position="7"/>
        <end position="167"/>
    </location>
</feature>
<gene>
    <name evidence="2" type="ORF">AWE51_24330</name>
</gene>
<name>A0A163AZT1_9FLAO</name>
<dbReference type="Pfam" id="PF19266">
    <property type="entry name" value="CIS_tube"/>
    <property type="match status" value="1"/>
</dbReference>
<dbReference type="InterPro" id="IPR045361">
    <property type="entry name" value="CIS_tube_prot_N"/>
</dbReference>
<keyword evidence="3" id="KW-1185">Reference proteome</keyword>
<dbReference type="OrthoDB" id="9815939at2"/>
<evidence type="ECO:0000313" key="2">
    <source>
        <dbReference type="EMBL" id="KZS40931.1"/>
    </source>
</evidence>
<protein>
    <recommendedName>
        <fullName evidence="1">Contractile injection system tube protein N-terminal domain-containing protein</fullName>
    </recommendedName>
</protein>
<dbReference type="EMBL" id="LQRT01000010">
    <property type="protein sequence ID" value="KZS40931.1"/>
    <property type="molecule type" value="Genomic_DNA"/>
</dbReference>
<comment type="caution">
    <text evidence="2">The sequence shown here is derived from an EMBL/GenBank/DDBJ whole genome shotgun (WGS) entry which is preliminary data.</text>
</comment>
<dbReference type="STRING" id="1642818.AWE51_24330"/>
<dbReference type="AlphaFoldDB" id="A0A163AZT1"/>
<evidence type="ECO:0000259" key="1">
    <source>
        <dbReference type="Pfam" id="PF19266"/>
    </source>
</evidence>
<reference evidence="2 3" key="1">
    <citation type="submission" date="2016-01" db="EMBL/GenBank/DDBJ databases">
        <title>The draft genome sequence of Aquimarina sp. RZW4-3-2.</title>
        <authorList>
            <person name="Wang Y."/>
        </authorList>
    </citation>
    <scope>NUCLEOTIDE SEQUENCE [LARGE SCALE GENOMIC DNA]</scope>
    <source>
        <strain evidence="2 3">RZW4-3-2</strain>
    </source>
</reference>
<evidence type="ECO:0000313" key="3">
    <source>
        <dbReference type="Proteomes" id="UP000076715"/>
    </source>
</evidence>
<proteinExistence type="predicted"/>
<organism evidence="2 3">
    <name type="scientific">Aquimarina aggregata</name>
    <dbReference type="NCBI Taxonomy" id="1642818"/>
    <lineage>
        <taxon>Bacteria</taxon>
        <taxon>Pseudomonadati</taxon>
        <taxon>Bacteroidota</taxon>
        <taxon>Flavobacteriia</taxon>
        <taxon>Flavobacteriales</taxon>
        <taxon>Flavobacteriaceae</taxon>
        <taxon>Aquimarina</taxon>
    </lineage>
</organism>